<name>A0ABM3ME07_GALME</name>
<dbReference type="GeneID" id="113513008"/>
<feature type="transmembrane region" description="Helical" evidence="10">
    <location>
        <begin position="156"/>
        <end position="178"/>
    </location>
</feature>
<feature type="transmembrane region" description="Helical" evidence="10">
    <location>
        <begin position="127"/>
        <end position="144"/>
    </location>
</feature>
<evidence type="ECO:0000256" key="3">
    <source>
        <dbReference type="ARBA" id="ARBA00022679"/>
    </source>
</evidence>
<keyword evidence="9 10" id="KW-0275">Fatty acid biosynthesis</keyword>
<feature type="transmembrane region" description="Helical" evidence="10">
    <location>
        <begin position="190"/>
        <end position="214"/>
    </location>
</feature>
<keyword evidence="11" id="KW-1185">Reference proteome</keyword>
<accession>A0ABM3ME07</accession>
<evidence type="ECO:0000256" key="2">
    <source>
        <dbReference type="ARBA" id="ARBA00022516"/>
    </source>
</evidence>
<evidence type="ECO:0000256" key="9">
    <source>
        <dbReference type="ARBA" id="ARBA00023160"/>
    </source>
</evidence>
<feature type="transmembrane region" description="Helical" evidence="10">
    <location>
        <begin position="94"/>
        <end position="120"/>
    </location>
</feature>
<evidence type="ECO:0000256" key="10">
    <source>
        <dbReference type="RuleBase" id="RU361115"/>
    </source>
</evidence>
<dbReference type="PANTHER" id="PTHR11157">
    <property type="entry name" value="FATTY ACID ACYL TRANSFERASE-RELATED"/>
    <property type="match status" value="1"/>
</dbReference>
<gene>
    <name evidence="12" type="primary">LOC113513008</name>
</gene>
<keyword evidence="4 10" id="KW-0812">Transmembrane</keyword>
<evidence type="ECO:0000256" key="4">
    <source>
        <dbReference type="ARBA" id="ARBA00022692"/>
    </source>
</evidence>
<evidence type="ECO:0000313" key="12">
    <source>
        <dbReference type="RefSeq" id="XP_052749579.1"/>
    </source>
</evidence>
<keyword evidence="8 10" id="KW-0472">Membrane</keyword>
<comment type="similarity">
    <text evidence="10">Belongs to the ELO family.</text>
</comment>
<keyword evidence="6 10" id="KW-1133">Transmembrane helix</keyword>
<keyword evidence="2 10" id="KW-0444">Lipid biosynthesis</keyword>
<organism evidence="11 12">
    <name type="scientific">Galleria mellonella</name>
    <name type="common">Greater wax moth</name>
    <dbReference type="NCBI Taxonomy" id="7137"/>
    <lineage>
        <taxon>Eukaryota</taxon>
        <taxon>Metazoa</taxon>
        <taxon>Ecdysozoa</taxon>
        <taxon>Arthropoda</taxon>
        <taxon>Hexapoda</taxon>
        <taxon>Insecta</taxon>
        <taxon>Pterygota</taxon>
        <taxon>Neoptera</taxon>
        <taxon>Endopterygota</taxon>
        <taxon>Lepidoptera</taxon>
        <taxon>Glossata</taxon>
        <taxon>Ditrysia</taxon>
        <taxon>Pyraloidea</taxon>
        <taxon>Pyralidae</taxon>
        <taxon>Galleriinae</taxon>
        <taxon>Galleria</taxon>
    </lineage>
</organism>
<proteinExistence type="inferred from homology"/>
<keyword evidence="5 10" id="KW-0276">Fatty acid metabolism</keyword>
<dbReference type="PANTHER" id="PTHR11157:SF126">
    <property type="entry name" value="ELONGATION OF VERY LONG CHAIN FATTY ACIDS PROTEIN"/>
    <property type="match status" value="1"/>
</dbReference>
<evidence type="ECO:0000256" key="7">
    <source>
        <dbReference type="ARBA" id="ARBA00023098"/>
    </source>
</evidence>
<feature type="transmembrane region" description="Helical" evidence="10">
    <location>
        <begin position="220"/>
        <end position="240"/>
    </location>
</feature>
<comment type="catalytic activity">
    <reaction evidence="10">
        <text>a very-long-chain acyl-CoA + malonyl-CoA + H(+) = a very-long-chain 3-oxoacyl-CoA + CO2 + CoA</text>
        <dbReference type="Rhea" id="RHEA:32727"/>
        <dbReference type="ChEBI" id="CHEBI:15378"/>
        <dbReference type="ChEBI" id="CHEBI:16526"/>
        <dbReference type="ChEBI" id="CHEBI:57287"/>
        <dbReference type="ChEBI" id="CHEBI:57384"/>
        <dbReference type="ChEBI" id="CHEBI:90725"/>
        <dbReference type="ChEBI" id="CHEBI:90736"/>
        <dbReference type="EC" id="2.3.1.199"/>
    </reaction>
</comment>
<evidence type="ECO:0000256" key="1">
    <source>
        <dbReference type="ARBA" id="ARBA00004141"/>
    </source>
</evidence>
<dbReference type="RefSeq" id="XP_052749579.1">
    <property type="nucleotide sequence ID" value="XM_052893619.1"/>
</dbReference>
<feature type="transmembrane region" description="Helical" evidence="10">
    <location>
        <begin position="24"/>
        <end position="43"/>
    </location>
</feature>
<evidence type="ECO:0000256" key="8">
    <source>
        <dbReference type="ARBA" id="ARBA00023136"/>
    </source>
</evidence>
<comment type="subcellular location">
    <subcellularLocation>
        <location evidence="1">Membrane</location>
        <topology evidence="1">Multi-pass membrane protein</topology>
    </subcellularLocation>
</comment>
<keyword evidence="7 10" id="KW-0443">Lipid metabolism</keyword>
<evidence type="ECO:0000313" key="11">
    <source>
        <dbReference type="Proteomes" id="UP001652740"/>
    </source>
</evidence>
<dbReference type="Pfam" id="PF01151">
    <property type="entry name" value="ELO"/>
    <property type="match status" value="1"/>
</dbReference>
<feature type="transmembrane region" description="Helical" evidence="10">
    <location>
        <begin position="55"/>
        <end position="74"/>
    </location>
</feature>
<dbReference type="EC" id="2.3.1.199" evidence="10"/>
<dbReference type="InterPro" id="IPR002076">
    <property type="entry name" value="ELO_fam"/>
</dbReference>
<keyword evidence="3 10" id="KW-0808">Transferase</keyword>
<dbReference type="Proteomes" id="UP001652740">
    <property type="component" value="Unplaced"/>
</dbReference>
<protein>
    <recommendedName>
        <fullName evidence="10">Elongation of very long chain fatty acids protein</fullName>
        <ecNumber evidence="10">2.3.1.199</ecNumber>
    </recommendedName>
    <alternativeName>
        <fullName evidence="10">Very-long-chain 3-oxoacyl-CoA synthase</fullName>
    </alternativeName>
</protein>
<reference evidence="12" key="1">
    <citation type="submission" date="2025-08" db="UniProtKB">
        <authorList>
            <consortium name="RefSeq"/>
        </authorList>
    </citation>
    <scope>IDENTIFICATION</scope>
    <source>
        <tissue evidence="12">Whole larvae</tissue>
    </source>
</reference>
<sequence length="262" mass="30956">MSLYIPKGQLTFVDWWPLINPSEMAFILITYPICVLKIGPIITEGRSAFQTKGILIFYNSFKVINSSTLGYKFLLYILENGLFPSKCEHNNLKLYIIASLYWKYMVTKVLDLFDTVFFIIRKKYDHVTFLHMYHHVFMVVIAWLCLKYDPSDHWAFMASINCIIHGIISTHYGITSLGPGYEKYIWWKKYLTLVQSIQFVLVIAHLIVQVFISACPLHSSTYWIGLANFILFMLHFTDFYNKIKRAHCNKEFMKFFCYKQLH</sequence>
<evidence type="ECO:0000256" key="5">
    <source>
        <dbReference type="ARBA" id="ARBA00022832"/>
    </source>
</evidence>
<evidence type="ECO:0000256" key="6">
    <source>
        <dbReference type="ARBA" id="ARBA00022989"/>
    </source>
</evidence>